<name>A0A559II75_9BACL</name>
<keyword evidence="3" id="KW-0472">Membrane</keyword>
<keyword evidence="5" id="KW-0449">Lipoprotein</keyword>
<keyword evidence="4" id="KW-0564">Palmitate</keyword>
<dbReference type="SUPFAM" id="SSF53850">
    <property type="entry name" value="Periplasmic binding protein-like II"/>
    <property type="match status" value="1"/>
</dbReference>
<dbReference type="AlphaFoldDB" id="A0A559II75"/>
<dbReference type="Proteomes" id="UP000318102">
    <property type="component" value="Unassembled WGS sequence"/>
</dbReference>
<gene>
    <name evidence="8" type="ORF">FPZ44_21980</name>
</gene>
<evidence type="ECO:0000256" key="6">
    <source>
        <dbReference type="SAM" id="MobiDB-lite"/>
    </source>
</evidence>
<dbReference type="Pfam" id="PF01547">
    <property type="entry name" value="SBP_bac_1"/>
    <property type="match status" value="1"/>
</dbReference>
<sequence length="468" mass="53365">MKKIHVGRHGKLLLILSLVMTMLSACTGGAKSELPELPEDGSGKIRVMHYSEQQFMSFYAVPFKVKYPNIEFEIVPASEFYGSIDPNDNYTEKLIEFIKKKKLDVVLLDQKEYEQAASQGILYPLDSLVKDENYPIDDFHPGVIEQLRQLGGNTLYGLATAFQSSALFYNVDLFKEYGVELPRHKMSVTEVLELAERFESKSQKDSDRIYGMNSTYMSGGHMLQTFASMAGLQLVDPKAEKILMDSEAWKSLFIQFVELIKDKKWNIAASNGYNNYDPSFTEGRSAMTIGHTWMMKQMKYAQDYDKDKKMFNWEMVTVPVNPAMPDESSQIQMSNIFAMTKDSTNKRAAWEFIKFSAGIEMAKIRGKSSGELTTRSKYQKDLYGKSVEAFTMLKPSTAPTVRETMVKNNVSDISFFGNAEKAFEEAFKSVVDEKKTAEQAYEELVPELQKHLDEARRKGQEEQAKKKK</sequence>
<keyword evidence="9" id="KW-1185">Reference proteome</keyword>
<dbReference type="EMBL" id="VNJK01000004">
    <property type="protein sequence ID" value="TVX87163.1"/>
    <property type="molecule type" value="Genomic_DNA"/>
</dbReference>
<dbReference type="Gene3D" id="3.40.190.10">
    <property type="entry name" value="Periplasmic binding protein-like II"/>
    <property type="match status" value="1"/>
</dbReference>
<dbReference type="OrthoDB" id="2675752at2"/>
<evidence type="ECO:0000256" key="1">
    <source>
        <dbReference type="ARBA" id="ARBA00022475"/>
    </source>
</evidence>
<evidence type="ECO:0000313" key="8">
    <source>
        <dbReference type="EMBL" id="TVX87163.1"/>
    </source>
</evidence>
<dbReference type="PANTHER" id="PTHR43649">
    <property type="entry name" value="ARABINOSE-BINDING PROTEIN-RELATED"/>
    <property type="match status" value="1"/>
</dbReference>
<feature type="region of interest" description="Disordered" evidence="6">
    <location>
        <begin position="446"/>
        <end position="468"/>
    </location>
</feature>
<evidence type="ECO:0000256" key="2">
    <source>
        <dbReference type="ARBA" id="ARBA00022729"/>
    </source>
</evidence>
<feature type="signal peptide" evidence="7">
    <location>
        <begin position="1"/>
        <end position="25"/>
    </location>
</feature>
<reference evidence="8 9" key="1">
    <citation type="submission" date="2019-07" db="EMBL/GenBank/DDBJ databases">
        <authorList>
            <person name="Kim J."/>
        </authorList>
    </citation>
    <scope>NUCLEOTIDE SEQUENCE [LARGE SCALE GENOMIC DNA]</scope>
    <source>
        <strain evidence="8 9">N4</strain>
    </source>
</reference>
<proteinExistence type="predicted"/>
<keyword evidence="2 7" id="KW-0732">Signal</keyword>
<dbReference type="InterPro" id="IPR006059">
    <property type="entry name" value="SBP"/>
</dbReference>
<evidence type="ECO:0000256" key="7">
    <source>
        <dbReference type="SAM" id="SignalP"/>
    </source>
</evidence>
<evidence type="ECO:0000256" key="3">
    <source>
        <dbReference type="ARBA" id="ARBA00023136"/>
    </source>
</evidence>
<protein>
    <submittedName>
        <fullName evidence="8">Extracellular solute-binding protein</fullName>
    </submittedName>
</protein>
<evidence type="ECO:0000256" key="5">
    <source>
        <dbReference type="ARBA" id="ARBA00023288"/>
    </source>
</evidence>
<dbReference type="PANTHER" id="PTHR43649:SF33">
    <property type="entry name" value="POLYGALACTURONAN_RHAMNOGALACTURONAN-BINDING PROTEIN YTCQ"/>
    <property type="match status" value="1"/>
</dbReference>
<dbReference type="PROSITE" id="PS51257">
    <property type="entry name" value="PROKAR_LIPOPROTEIN"/>
    <property type="match status" value="1"/>
</dbReference>
<dbReference type="RefSeq" id="WP_144993981.1">
    <property type="nucleotide sequence ID" value="NZ_VNJK01000004.1"/>
</dbReference>
<dbReference type="InterPro" id="IPR050490">
    <property type="entry name" value="Bact_solute-bd_prot1"/>
</dbReference>
<evidence type="ECO:0000256" key="4">
    <source>
        <dbReference type="ARBA" id="ARBA00023139"/>
    </source>
</evidence>
<accession>A0A559II75</accession>
<organism evidence="8 9">
    <name type="scientific">Paenibacillus agilis</name>
    <dbReference type="NCBI Taxonomy" id="3020863"/>
    <lineage>
        <taxon>Bacteria</taxon>
        <taxon>Bacillati</taxon>
        <taxon>Bacillota</taxon>
        <taxon>Bacilli</taxon>
        <taxon>Bacillales</taxon>
        <taxon>Paenibacillaceae</taxon>
        <taxon>Paenibacillus</taxon>
    </lineage>
</organism>
<keyword evidence="1" id="KW-1003">Cell membrane</keyword>
<feature type="compositionally biased region" description="Basic and acidic residues" evidence="6">
    <location>
        <begin position="448"/>
        <end position="468"/>
    </location>
</feature>
<evidence type="ECO:0000313" key="9">
    <source>
        <dbReference type="Proteomes" id="UP000318102"/>
    </source>
</evidence>
<comment type="caution">
    <text evidence="8">The sequence shown here is derived from an EMBL/GenBank/DDBJ whole genome shotgun (WGS) entry which is preliminary data.</text>
</comment>
<feature type="chain" id="PRO_5021707667" evidence="7">
    <location>
        <begin position="26"/>
        <end position="468"/>
    </location>
</feature>